<dbReference type="PROSITE" id="PS50994">
    <property type="entry name" value="INTEGRASE"/>
    <property type="match status" value="1"/>
</dbReference>
<name>A0A2I0B4C9_9ASPA</name>
<dbReference type="PANTHER" id="PTHR37984">
    <property type="entry name" value="PROTEIN CBG26694"/>
    <property type="match status" value="1"/>
</dbReference>
<keyword evidence="3" id="KW-1185">Reference proteome</keyword>
<gene>
    <name evidence="2" type="ORF">AXF42_Ash012245</name>
</gene>
<dbReference type="SUPFAM" id="SSF53098">
    <property type="entry name" value="Ribonuclease H-like"/>
    <property type="match status" value="1"/>
</dbReference>
<dbReference type="OrthoDB" id="674670at2759"/>
<evidence type="ECO:0000313" key="3">
    <source>
        <dbReference type="Proteomes" id="UP000236161"/>
    </source>
</evidence>
<accession>A0A2I0B4C9</accession>
<dbReference type="InterPro" id="IPR050951">
    <property type="entry name" value="Retrovirus_Pol_polyprotein"/>
</dbReference>
<dbReference type="GO" id="GO:0015074">
    <property type="term" value="P:DNA integration"/>
    <property type="evidence" value="ECO:0007669"/>
    <property type="project" value="InterPro"/>
</dbReference>
<dbReference type="AlphaFoldDB" id="A0A2I0B4C9"/>
<organism evidence="2 3">
    <name type="scientific">Apostasia shenzhenica</name>
    <dbReference type="NCBI Taxonomy" id="1088818"/>
    <lineage>
        <taxon>Eukaryota</taxon>
        <taxon>Viridiplantae</taxon>
        <taxon>Streptophyta</taxon>
        <taxon>Embryophyta</taxon>
        <taxon>Tracheophyta</taxon>
        <taxon>Spermatophyta</taxon>
        <taxon>Magnoliopsida</taxon>
        <taxon>Liliopsida</taxon>
        <taxon>Asparagales</taxon>
        <taxon>Orchidaceae</taxon>
        <taxon>Apostasioideae</taxon>
        <taxon>Apostasia</taxon>
    </lineage>
</organism>
<protein>
    <recommendedName>
        <fullName evidence="1">Integrase catalytic domain-containing protein</fullName>
    </recommendedName>
</protein>
<dbReference type="PANTHER" id="PTHR37984:SF5">
    <property type="entry name" value="PROTEIN NYNRIN-LIKE"/>
    <property type="match status" value="1"/>
</dbReference>
<feature type="domain" description="Integrase catalytic" evidence="1">
    <location>
        <begin position="1"/>
        <end position="79"/>
    </location>
</feature>
<dbReference type="GO" id="GO:0003676">
    <property type="term" value="F:nucleic acid binding"/>
    <property type="evidence" value="ECO:0007669"/>
    <property type="project" value="InterPro"/>
</dbReference>
<dbReference type="EMBL" id="KZ451916">
    <property type="protein sequence ID" value="PKA62658.1"/>
    <property type="molecule type" value="Genomic_DNA"/>
</dbReference>
<dbReference type="InterPro" id="IPR036397">
    <property type="entry name" value="RNaseH_sf"/>
</dbReference>
<dbReference type="InterPro" id="IPR012337">
    <property type="entry name" value="RNaseH-like_sf"/>
</dbReference>
<dbReference type="STRING" id="1088818.A0A2I0B4C9"/>
<dbReference type="Proteomes" id="UP000236161">
    <property type="component" value="Unassembled WGS sequence"/>
</dbReference>
<dbReference type="InterPro" id="IPR001584">
    <property type="entry name" value="Integrase_cat-core"/>
</dbReference>
<evidence type="ECO:0000313" key="2">
    <source>
        <dbReference type="EMBL" id="PKA62658.1"/>
    </source>
</evidence>
<dbReference type="Gene3D" id="3.30.420.10">
    <property type="entry name" value="Ribonuclease H-like superfamily/Ribonuclease H"/>
    <property type="match status" value="1"/>
</dbReference>
<reference evidence="2 3" key="1">
    <citation type="journal article" date="2017" name="Nature">
        <title>The Apostasia genome and the evolution of orchids.</title>
        <authorList>
            <person name="Zhang G.Q."/>
            <person name="Liu K.W."/>
            <person name="Li Z."/>
            <person name="Lohaus R."/>
            <person name="Hsiao Y.Y."/>
            <person name="Niu S.C."/>
            <person name="Wang J.Y."/>
            <person name="Lin Y.C."/>
            <person name="Xu Q."/>
            <person name="Chen L.J."/>
            <person name="Yoshida K."/>
            <person name="Fujiwara S."/>
            <person name="Wang Z.W."/>
            <person name="Zhang Y.Q."/>
            <person name="Mitsuda N."/>
            <person name="Wang M."/>
            <person name="Liu G.H."/>
            <person name="Pecoraro L."/>
            <person name="Huang H.X."/>
            <person name="Xiao X.J."/>
            <person name="Lin M."/>
            <person name="Wu X.Y."/>
            <person name="Wu W.L."/>
            <person name="Chen Y.Y."/>
            <person name="Chang S.B."/>
            <person name="Sakamoto S."/>
            <person name="Ohme-Takagi M."/>
            <person name="Yagi M."/>
            <person name="Zeng S.J."/>
            <person name="Shen C.Y."/>
            <person name="Yeh C.M."/>
            <person name="Luo Y.B."/>
            <person name="Tsai W.C."/>
            <person name="Van de Peer Y."/>
            <person name="Liu Z.J."/>
        </authorList>
    </citation>
    <scope>NUCLEOTIDE SEQUENCE [LARGE SCALE GENOMIC DNA]</scope>
    <source>
        <strain evidence="3">cv. Shenzhen</strain>
        <tissue evidence="2">Stem</tissue>
    </source>
</reference>
<sequence length="79" mass="9465">MPEKIVSDRDPLFLSTFWKELFKKQGVTLYASTAYHPQTDGQSEVVNRFLEGYLRRMTGAYPKQWMKWLPLAEWWYNTS</sequence>
<proteinExistence type="predicted"/>
<evidence type="ECO:0000259" key="1">
    <source>
        <dbReference type="PROSITE" id="PS50994"/>
    </source>
</evidence>